<dbReference type="NCBIfam" id="NF041874">
    <property type="entry name" value="EPS_EpsC"/>
    <property type="match status" value="1"/>
</dbReference>
<dbReference type="AlphaFoldDB" id="A0A1W1V539"/>
<comment type="pathway">
    <text evidence="2">Amino-acid biosynthesis; L-cysteine biosynthesis; L-cysteine from L-serine: step 1/2.</text>
</comment>
<comment type="similarity">
    <text evidence="3 13">Belongs to the transferase hexapeptide repeat family.</text>
</comment>
<keyword evidence="7" id="KW-0028">Amino-acid biosynthesis</keyword>
<dbReference type="Proteomes" id="UP000192569">
    <property type="component" value="Chromosome I"/>
</dbReference>
<gene>
    <name evidence="16" type="ORF">SAMN00808754_0020</name>
</gene>
<dbReference type="EMBL" id="LT838272">
    <property type="protein sequence ID" value="SMB88559.1"/>
    <property type="molecule type" value="Genomic_DNA"/>
</dbReference>
<dbReference type="Gene3D" id="1.10.3130.10">
    <property type="entry name" value="serine acetyltransferase, domain 1"/>
    <property type="match status" value="1"/>
</dbReference>
<evidence type="ECO:0000256" key="13">
    <source>
        <dbReference type="PIRNR" id="PIRNR000441"/>
    </source>
</evidence>
<dbReference type="InterPro" id="IPR053376">
    <property type="entry name" value="Serine_acetyltransferase"/>
</dbReference>
<feature type="domain" description="Serine acetyltransferase N-terminal" evidence="15">
    <location>
        <begin position="3"/>
        <end position="35"/>
    </location>
</feature>
<evidence type="ECO:0000256" key="2">
    <source>
        <dbReference type="ARBA" id="ARBA00004876"/>
    </source>
</evidence>
<dbReference type="FunFam" id="2.160.10.10:FF:000007">
    <property type="entry name" value="Serine acetyltransferase"/>
    <property type="match status" value="1"/>
</dbReference>
<reference evidence="16 17" key="1">
    <citation type="submission" date="2017-04" db="EMBL/GenBank/DDBJ databases">
        <authorList>
            <person name="Afonso C.L."/>
            <person name="Miller P.J."/>
            <person name="Scott M.A."/>
            <person name="Spackman E."/>
            <person name="Goraichik I."/>
            <person name="Dimitrov K.M."/>
            <person name="Suarez D.L."/>
            <person name="Swayne D.E."/>
        </authorList>
    </citation>
    <scope>NUCLEOTIDE SEQUENCE [LARGE SCALE GENOMIC DNA]</scope>
    <source>
        <strain evidence="16 17">ToBE</strain>
    </source>
</reference>
<evidence type="ECO:0000256" key="14">
    <source>
        <dbReference type="SAM" id="Coils"/>
    </source>
</evidence>
<accession>A0A1W1V539</accession>
<evidence type="ECO:0000256" key="12">
    <source>
        <dbReference type="ARBA" id="ARBA00049486"/>
    </source>
</evidence>
<evidence type="ECO:0000313" key="16">
    <source>
        <dbReference type="EMBL" id="SMB88559.1"/>
    </source>
</evidence>
<sequence length="238" mass="26145">MWRQIKRDIQVIFERDPAARSVLEVILCYPGFHAILLHRIAHFFWRKGFKLLARLISQFNRFLTGIEIHPGARIGKGLFIDHGMGVVIGETAEIGDNVTLYQGVTLGGTGKEKGKRHPTIGNNVVIGAGAKVLGNICIGDNVKIGAGSVVLRDVPANCTVVGVPGKIVVRDGRNIADAQVSEIDLRHEDLPDPVAEMLLCLQRQIQRLERRIEELEGKSLELTSLQHADGLQGKVRTS</sequence>
<dbReference type="GO" id="GO:0009001">
    <property type="term" value="F:serine O-acetyltransferase activity"/>
    <property type="evidence" value="ECO:0007669"/>
    <property type="project" value="UniProtKB-EC"/>
</dbReference>
<dbReference type="PANTHER" id="PTHR42811">
    <property type="entry name" value="SERINE ACETYLTRANSFERASE"/>
    <property type="match status" value="1"/>
</dbReference>
<keyword evidence="11 13" id="KW-0012">Acyltransferase</keyword>
<keyword evidence="10" id="KW-0198">Cysteine biosynthesis</keyword>
<keyword evidence="17" id="KW-1185">Reference proteome</keyword>
<evidence type="ECO:0000313" key="17">
    <source>
        <dbReference type="Proteomes" id="UP000192569"/>
    </source>
</evidence>
<feature type="coiled-coil region" evidence="14">
    <location>
        <begin position="198"/>
        <end position="225"/>
    </location>
</feature>
<dbReference type="InterPro" id="IPR042122">
    <property type="entry name" value="Ser_AcTrfase_N_sf"/>
</dbReference>
<dbReference type="OrthoDB" id="9801456at2"/>
<dbReference type="EC" id="2.3.1.30" evidence="4 13"/>
<dbReference type="UniPathway" id="UPA00136">
    <property type="reaction ID" value="UER00199"/>
</dbReference>
<keyword evidence="9" id="KW-0677">Repeat</keyword>
<protein>
    <recommendedName>
        <fullName evidence="5 13">Serine acetyltransferase</fullName>
        <ecNumber evidence="4 13">2.3.1.30</ecNumber>
    </recommendedName>
</protein>
<name>A0A1W1V539_9FIRM</name>
<evidence type="ECO:0000256" key="3">
    <source>
        <dbReference type="ARBA" id="ARBA00007274"/>
    </source>
</evidence>
<evidence type="ECO:0000256" key="7">
    <source>
        <dbReference type="ARBA" id="ARBA00022605"/>
    </source>
</evidence>
<dbReference type="CDD" id="cd03354">
    <property type="entry name" value="LbH_SAT"/>
    <property type="match status" value="1"/>
</dbReference>
<dbReference type="RefSeq" id="WP_084662941.1">
    <property type="nucleotide sequence ID" value="NZ_LT838272.1"/>
</dbReference>
<dbReference type="PIRSF" id="PIRSF000441">
    <property type="entry name" value="CysE"/>
    <property type="match status" value="1"/>
</dbReference>
<dbReference type="GO" id="GO:0005737">
    <property type="term" value="C:cytoplasm"/>
    <property type="evidence" value="ECO:0007669"/>
    <property type="project" value="UniProtKB-SubCell"/>
</dbReference>
<organism evidence="16 17">
    <name type="scientific">Thermanaeromonas toyohensis ToBE</name>
    <dbReference type="NCBI Taxonomy" id="698762"/>
    <lineage>
        <taxon>Bacteria</taxon>
        <taxon>Bacillati</taxon>
        <taxon>Bacillota</taxon>
        <taxon>Clostridia</taxon>
        <taxon>Neomoorellales</taxon>
        <taxon>Neomoorellaceae</taxon>
        <taxon>Thermanaeromonas</taxon>
    </lineage>
</organism>
<comment type="subcellular location">
    <subcellularLocation>
        <location evidence="1">Cytoplasm</location>
    </subcellularLocation>
</comment>
<dbReference type="FunFam" id="1.10.3130.10:FF:000002">
    <property type="entry name" value="Serine acetyltransferase"/>
    <property type="match status" value="1"/>
</dbReference>
<evidence type="ECO:0000259" key="15">
    <source>
        <dbReference type="Pfam" id="PF06426"/>
    </source>
</evidence>
<proteinExistence type="inferred from homology"/>
<dbReference type="GO" id="GO:0006535">
    <property type="term" value="P:cysteine biosynthetic process from serine"/>
    <property type="evidence" value="ECO:0007669"/>
    <property type="project" value="InterPro"/>
</dbReference>
<evidence type="ECO:0000256" key="6">
    <source>
        <dbReference type="ARBA" id="ARBA00022490"/>
    </source>
</evidence>
<dbReference type="PROSITE" id="PS00101">
    <property type="entry name" value="HEXAPEP_TRANSFERASES"/>
    <property type="match status" value="1"/>
</dbReference>
<dbReference type="InterPro" id="IPR001451">
    <property type="entry name" value="Hexapep"/>
</dbReference>
<dbReference type="InterPro" id="IPR045304">
    <property type="entry name" value="LbH_SAT"/>
</dbReference>
<keyword evidence="8 13" id="KW-0808">Transferase</keyword>
<dbReference type="InterPro" id="IPR011004">
    <property type="entry name" value="Trimer_LpxA-like_sf"/>
</dbReference>
<dbReference type="Pfam" id="PF00132">
    <property type="entry name" value="Hexapep"/>
    <property type="match status" value="1"/>
</dbReference>
<keyword evidence="14" id="KW-0175">Coiled coil</keyword>
<evidence type="ECO:0000256" key="10">
    <source>
        <dbReference type="ARBA" id="ARBA00023192"/>
    </source>
</evidence>
<dbReference type="InterPro" id="IPR010493">
    <property type="entry name" value="Ser_AcTrfase_N"/>
</dbReference>
<evidence type="ECO:0000256" key="9">
    <source>
        <dbReference type="ARBA" id="ARBA00022737"/>
    </source>
</evidence>
<evidence type="ECO:0000256" key="1">
    <source>
        <dbReference type="ARBA" id="ARBA00004496"/>
    </source>
</evidence>
<dbReference type="Pfam" id="PF06426">
    <property type="entry name" value="SATase_N"/>
    <property type="match status" value="1"/>
</dbReference>
<evidence type="ECO:0000256" key="5">
    <source>
        <dbReference type="ARBA" id="ARBA00018522"/>
    </source>
</evidence>
<evidence type="ECO:0000256" key="11">
    <source>
        <dbReference type="ARBA" id="ARBA00023315"/>
    </source>
</evidence>
<dbReference type="Gene3D" id="2.160.10.10">
    <property type="entry name" value="Hexapeptide repeat proteins"/>
    <property type="match status" value="1"/>
</dbReference>
<evidence type="ECO:0000256" key="8">
    <source>
        <dbReference type="ARBA" id="ARBA00022679"/>
    </source>
</evidence>
<evidence type="ECO:0000256" key="4">
    <source>
        <dbReference type="ARBA" id="ARBA00013266"/>
    </source>
</evidence>
<dbReference type="InterPro" id="IPR018357">
    <property type="entry name" value="Hexapep_transf_CS"/>
</dbReference>
<dbReference type="SUPFAM" id="SSF51161">
    <property type="entry name" value="Trimeric LpxA-like enzymes"/>
    <property type="match status" value="1"/>
</dbReference>
<dbReference type="NCBIfam" id="TIGR01172">
    <property type="entry name" value="cysE"/>
    <property type="match status" value="1"/>
</dbReference>
<keyword evidence="6" id="KW-0963">Cytoplasm</keyword>
<comment type="catalytic activity">
    <reaction evidence="12 13">
        <text>L-serine + acetyl-CoA = O-acetyl-L-serine + CoA</text>
        <dbReference type="Rhea" id="RHEA:24560"/>
        <dbReference type="ChEBI" id="CHEBI:33384"/>
        <dbReference type="ChEBI" id="CHEBI:57287"/>
        <dbReference type="ChEBI" id="CHEBI:57288"/>
        <dbReference type="ChEBI" id="CHEBI:58340"/>
        <dbReference type="EC" id="2.3.1.30"/>
    </reaction>
</comment>
<dbReference type="STRING" id="698762.SAMN00808754_0020"/>
<dbReference type="InterPro" id="IPR005881">
    <property type="entry name" value="Ser_O-AcTrfase"/>
</dbReference>